<keyword evidence="4" id="KW-1185">Reference proteome</keyword>
<accession>A0A9Q1HSG2</accession>
<dbReference type="InterPro" id="IPR026649">
    <property type="entry name" value="NRIP1"/>
</dbReference>
<feature type="compositionally biased region" description="Low complexity" evidence="1">
    <location>
        <begin position="438"/>
        <end position="458"/>
    </location>
</feature>
<feature type="region of interest" description="Disordered" evidence="1">
    <location>
        <begin position="308"/>
        <end position="379"/>
    </location>
</feature>
<dbReference type="GO" id="GO:0006357">
    <property type="term" value="P:regulation of transcription by RNA polymerase II"/>
    <property type="evidence" value="ECO:0007669"/>
    <property type="project" value="InterPro"/>
</dbReference>
<dbReference type="OrthoDB" id="9878150at2759"/>
<dbReference type="GO" id="GO:0005634">
    <property type="term" value="C:nucleus"/>
    <property type="evidence" value="ECO:0007669"/>
    <property type="project" value="InterPro"/>
</dbReference>
<evidence type="ECO:0000256" key="1">
    <source>
        <dbReference type="SAM" id="MobiDB-lite"/>
    </source>
</evidence>
<feature type="compositionally biased region" description="Basic and acidic residues" evidence="1">
    <location>
        <begin position="39"/>
        <end position="50"/>
    </location>
</feature>
<feature type="region of interest" description="Disordered" evidence="1">
    <location>
        <begin position="197"/>
        <end position="230"/>
    </location>
</feature>
<comment type="caution">
    <text evidence="3">The sequence shown here is derived from an EMBL/GenBank/DDBJ whole genome shotgun (WGS) entry which is preliminary data.</text>
</comment>
<reference evidence="3" key="1">
    <citation type="journal article" date="2023" name="Science">
        <title>Genome structures resolve the early diversification of teleost fishes.</title>
        <authorList>
            <person name="Parey E."/>
            <person name="Louis A."/>
            <person name="Montfort J."/>
            <person name="Bouchez O."/>
            <person name="Roques C."/>
            <person name="Iampietro C."/>
            <person name="Lluch J."/>
            <person name="Castinel A."/>
            <person name="Donnadieu C."/>
            <person name="Desvignes T."/>
            <person name="Floi Bucao C."/>
            <person name="Jouanno E."/>
            <person name="Wen M."/>
            <person name="Mejri S."/>
            <person name="Dirks R."/>
            <person name="Jansen H."/>
            <person name="Henkel C."/>
            <person name="Chen W.J."/>
            <person name="Zahm M."/>
            <person name="Cabau C."/>
            <person name="Klopp C."/>
            <person name="Thompson A.W."/>
            <person name="Robinson-Rechavi M."/>
            <person name="Braasch I."/>
            <person name="Lecointre G."/>
            <person name="Bobe J."/>
            <person name="Postlethwait J.H."/>
            <person name="Berthelot C."/>
            <person name="Roest Crollius H."/>
            <person name="Guiguen Y."/>
        </authorList>
    </citation>
    <scope>NUCLEOTIDE SEQUENCE</scope>
    <source>
        <strain evidence="3">Concon-B</strain>
    </source>
</reference>
<dbReference type="GO" id="GO:0005102">
    <property type="term" value="F:signaling receptor binding"/>
    <property type="evidence" value="ECO:0007669"/>
    <property type="project" value="InterPro"/>
</dbReference>
<name>A0A9Q1HSG2_CONCO</name>
<evidence type="ECO:0000259" key="2">
    <source>
        <dbReference type="Pfam" id="PF15687"/>
    </source>
</evidence>
<feature type="compositionally biased region" description="Basic and acidic residues" evidence="1">
    <location>
        <begin position="58"/>
        <end position="72"/>
    </location>
</feature>
<dbReference type="PANTHER" id="PTHR15088:SF0">
    <property type="entry name" value="NUCLEAR RECEPTOR-INTERACTING PROTEIN 1"/>
    <property type="match status" value="1"/>
</dbReference>
<feature type="region of interest" description="Disordered" evidence="1">
    <location>
        <begin position="105"/>
        <end position="129"/>
    </location>
</feature>
<dbReference type="Proteomes" id="UP001152803">
    <property type="component" value="Unassembled WGS sequence"/>
</dbReference>
<dbReference type="InterPro" id="IPR031405">
    <property type="entry name" value="NRIP1_RD1"/>
</dbReference>
<organism evidence="3 4">
    <name type="scientific">Conger conger</name>
    <name type="common">Conger eel</name>
    <name type="synonym">Muraena conger</name>
    <dbReference type="NCBI Taxonomy" id="82655"/>
    <lineage>
        <taxon>Eukaryota</taxon>
        <taxon>Metazoa</taxon>
        <taxon>Chordata</taxon>
        <taxon>Craniata</taxon>
        <taxon>Vertebrata</taxon>
        <taxon>Euteleostomi</taxon>
        <taxon>Actinopterygii</taxon>
        <taxon>Neopterygii</taxon>
        <taxon>Teleostei</taxon>
        <taxon>Anguilliformes</taxon>
        <taxon>Congridae</taxon>
        <taxon>Conger</taxon>
    </lineage>
</organism>
<feature type="compositionally biased region" description="Pro residues" evidence="1">
    <location>
        <begin position="459"/>
        <end position="480"/>
    </location>
</feature>
<dbReference type="GO" id="GO:0003712">
    <property type="term" value="F:transcription coregulator activity"/>
    <property type="evidence" value="ECO:0007669"/>
    <property type="project" value="InterPro"/>
</dbReference>
<dbReference type="AlphaFoldDB" id="A0A9Q1HSG2"/>
<dbReference type="PANTHER" id="PTHR15088">
    <property type="entry name" value="NUCLEAR FACTOR RIP140"/>
    <property type="match status" value="1"/>
</dbReference>
<evidence type="ECO:0000313" key="4">
    <source>
        <dbReference type="Proteomes" id="UP001152803"/>
    </source>
</evidence>
<sequence>MTHGEEPGSETHQDSAVLTYLEGLLMHQVAGGPGATGARRTEVIGREVQEPRALPLRSDSHGSAHQEQDQQDPRAGGASQHLRKARLLRSEAWAGKLEVEGLREAEPTLNGRSGEQHHHGGALEGSPKCKGAESTLLASLLQSFSSRLQTVALSQQIVQNLKPPEPAALDQGSNGDAAERRPCLGAASSRLKGFLKKSKMQNHSSSVPYRRRNVPERTAESPQLLTAGGKGTTVATATSASDSLSCAARLKAVASLVNTRSSPAPSPSPRPSVACSQLALLLSSEAHLQQYSREQALKAQLSGRSASERLAAMATHQSQHDLGKPPQPAPSVLGSFSPRNGTLSPPGRGAGGGTTSPRRTPQPLKERRGFDRSSARPSQNCSSLLLHLLNNHNAQKRANGHVGPGEAHRPCPSRGSPLLSDSEFSNPETSLPRDSSDTDSSCSSSSPLTSPSGAGSPGPCQPLLPPPPHPPPPPPPLWTS</sequence>
<feature type="region of interest" description="Disordered" evidence="1">
    <location>
        <begin position="29"/>
        <end position="83"/>
    </location>
</feature>
<protein>
    <recommendedName>
        <fullName evidence="2">Nuclear receptor-interacting protein 1 repression domain-containing protein</fullName>
    </recommendedName>
</protein>
<feature type="compositionally biased region" description="Polar residues" evidence="1">
    <location>
        <begin position="422"/>
        <end position="433"/>
    </location>
</feature>
<feature type="domain" description="Nuclear receptor-interacting protein 1 repression" evidence="2">
    <location>
        <begin position="27"/>
        <end position="321"/>
    </location>
</feature>
<feature type="compositionally biased region" description="Basic and acidic residues" evidence="1">
    <location>
        <begin position="364"/>
        <end position="374"/>
    </location>
</feature>
<proteinExistence type="predicted"/>
<dbReference type="EMBL" id="JAFJMO010000014">
    <property type="protein sequence ID" value="KAJ8257117.1"/>
    <property type="molecule type" value="Genomic_DNA"/>
</dbReference>
<evidence type="ECO:0000313" key="3">
    <source>
        <dbReference type="EMBL" id="KAJ8257117.1"/>
    </source>
</evidence>
<feature type="region of interest" description="Disordered" evidence="1">
    <location>
        <begin position="396"/>
        <end position="480"/>
    </location>
</feature>
<gene>
    <name evidence="3" type="ORF">COCON_G00192690</name>
</gene>
<dbReference type="Pfam" id="PF15687">
    <property type="entry name" value="NRIP1_repr_1"/>
    <property type="match status" value="1"/>
</dbReference>